<feature type="compositionally biased region" description="Basic residues" evidence="3">
    <location>
        <begin position="341"/>
        <end position="353"/>
    </location>
</feature>
<proteinExistence type="predicted"/>
<gene>
    <name evidence="4" type="primary">RBMS2</name>
    <name evidence="4" type="ORF">SNAT2548_LOCUS10108</name>
</gene>
<evidence type="ECO:0000313" key="4">
    <source>
        <dbReference type="EMBL" id="CAE7235874.1"/>
    </source>
</evidence>
<dbReference type="GO" id="GO:0003723">
    <property type="term" value="F:RNA binding"/>
    <property type="evidence" value="ECO:0007669"/>
    <property type="project" value="UniProtKB-KW"/>
</dbReference>
<evidence type="ECO:0000256" key="3">
    <source>
        <dbReference type="SAM" id="MobiDB-lite"/>
    </source>
</evidence>
<feature type="compositionally biased region" description="Gly residues" evidence="3">
    <location>
        <begin position="232"/>
        <end position="242"/>
    </location>
</feature>
<dbReference type="InterPro" id="IPR035979">
    <property type="entry name" value="RBD_domain_sf"/>
</dbReference>
<evidence type="ECO:0000256" key="2">
    <source>
        <dbReference type="ARBA" id="ARBA00022884"/>
    </source>
</evidence>
<name>A0A812L4U9_9DINO</name>
<dbReference type="SUPFAM" id="SSF54928">
    <property type="entry name" value="RNA-binding domain, RBD"/>
    <property type="match status" value="1"/>
</dbReference>
<dbReference type="GO" id="GO:1990904">
    <property type="term" value="C:ribonucleoprotein complex"/>
    <property type="evidence" value="ECO:0007669"/>
    <property type="project" value="InterPro"/>
</dbReference>
<feature type="region of interest" description="Disordered" evidence="3">
    <location>
        <begin position="293"/>
        <end position="353"/>
    </location>
</feature>
<evidence type="ECO:0000313" key="5">
    <source>
        <dbReference type="Proteomes" id="UP000604046"/>
    </source>
</evidence>
<feature type="region of interest" description="Disordered" evidence="3">
    <location>
        <begin position="120"/>
        <end position="146"/>
    </location>
</feature>
<comment type="caution">
    <text evidence="4">The sequence shown here is derived from an EMBL/GenBank/DDBJ whole genome shotgun (WGS) entry which is preliminary data.</text>
</comment>
<feature type="compositionally biased region" description="Basic and acidic residues" evidence="3">
    <location>
        <begin position="302"/>
        <end position="312"/>
    </location>
</feature>
<dbReference type="InterPro" id="IPR002343">
    <property type="entry name" value="Hud_Sxl_RNA"/>
</dbReference>
<dbReference type="AlphaFoldDB" id="A0A812L4U9"/>
<feature type="region of interest" description="Disordered" evidence="3">
    <location>
        <begin position="226"/>
        <end position="251"/>
    </location>
</feature>
<organism evidence="4 5">
    <name type="scientific">Symbiodinium natans</name>
    <dbReference type="NCBI Taxonomy" id="878477"/>
    <lineage>
        <taxon>Eukaryota</taxon>
        <taxon>Sar</taxon>
        <taxon>Alveolata</taxon>
        <taxon>Dinophyceae</taxon>
        <taxon>Suessiales</taxon>
        <taxon>Symbiodiniaceae</taxon>
        <taxon>Symbiodinium</taxon>
    </lineage>
</organism>
<dbReference type="EMBL" id="CAJNDS010000816">
    <property type="protein sequence ID" value="CAE7235874.1"/>
    <property type="molecule type" value="Genomic_DNA"/>
</dbReference>
<reference evidence="4" key="1">
    <citation type="submission" date="2021-02" db="EMBL/GenBank/DDBJ databases">
        <authorList>
            <person name="Dougan E. K."/>
            <person name="Rhodes N."/>
            <person name="Thang M."/>
            <person name="Chan C."/>
        </authorList>
    </citation>
    <scope>NUCLEOTIDE SEQUENCE</scope>
</reference>
<dbReference type="OrthoDB" id="446113at2759"/>
<keyword evidence="2" id="KW-0694">RNA-binding</keyword>
<dbReference type="Proteomes" id="UP000604046">
    <property type="component" value="Unassembled WGS sequence"/>
</dbReference>
<evidence type="ECO:0000256" key="1">
    <source>
        <dbReference type="ARBA" id="ARBA00022737"/>
    </source>
</evidence>
<keyword evidence="5" id="KW-1185">Reference proteome</keyword>
<dbReference type="PRINTS" id="PR00961">
    <property type="entry name" value="HUDSXLRNA"/>
</dbReference>
<protein>
    <submittedName>
        <fullName evidence="4">RBMS2 protein</fullName>
    </submittedName>
</protein>
<keyword evidence="1" id="KW-0677">Repeat</keyword>
<accession>A0A812L4U9</accession>
<sequence length="353" mass="37134">MNFQLFGANVLIREAVTALVGVGKEASAWLVQNLNGNIPQGMSTPAQMEQIAQYTGQIQATGQQCMRGMPEGCSEDYVRRIFAQYAGAAWLLQFGTADETKYILETLNGNIPQGLHNPVAIRPAGAGPAGDTSAHTGAPGKGKGKSEVTLHVTGLPLGSTDESLYNFFVQYGDVYSSKILPVSGGGSMEGALRMPEFEGGWCMENLNNFQPENFPGPLSVTYPKDRSDRGKGGMGMSNGSGTGDFFESLAGDPGRSWSAENAWGNGTDLMKSVFSGGKGPWPWDKGAVKGAAQGKELGPKGWGKEKGADKGKSAKSAKTDVGGDAYWGWESDWGGWGKGGKSAKGKGKKPGPY</sequence>